<proteinExistence type="predicted"/>
<reference evidence="1 2" key="1">
    <citation type="journal article" date="2018" name="Sci. Rep.">
        <title>Genomic signatures of local adaptation to the degree of environmental predictability in rotifers.</title>
        <authorList>
            <person name="Franch-Gras L."/>
            <person name="Hahn C."/>
            <person name="Garcia-Roger E.M."/>
            <person name="Carmona M.J."/>
            <person name="Serra M."/>
            <person name="Gomez A."/>
        </authorList>
    </citation>
    <scope>NUCLEOTIDE SEQUENCE [LARGE SCALE GENOMIC DNA]</scope>
    <source>
        <strain evidence="1">HYR1</strain>
    </source>
</reference>
<dbReference type="Proteomes" id="UP000276133">
    <property type="component" value="Unassembled WGS sequence"/>
</dbReference>
<name>A0A3M7RAW3_BRAPC</name>
<evidence type="ECO:0000313" key="2">
    <source>
        <dbReference type="Proteomes" id="UP000276133"/>
    </source>
</evidence>
<evidence type="ECO:0000313" key="1">
    <source>
        <dbReference type="EMBL" id="RNA20534.1"/>
    </source>
</evidence>
<organism evidence="1 2">
    <name type="scientific">Brachionus plicatilis</name>
    <name type="common">Marine rotifer</name>
    <name type="synonym">Brachionus muelleri</name>
    <dbReference type="NCBI Taxonomy" id="10195"/>
    <lineage>
        <taxon>Eukaryota</taxon>
        <taxon>Metazoa</taxon>
        <taxon>Spiralia</taxon>
        <taxon>Gnathifera</taxon>
        <taxon>Rotifera</taxon>
        <taxon>Eurotatoria</taxon>
        <taxon>Monogononta</taxon>
        <taxon>Pseudotrocha</taxon>
        <taxon>Ploima</taxon>
        <taxon>Brachionidae</taxon>
        <taxon>Brachionus</taxon>
    </lineage>
</organism>
<dbReference type="AlphaFoldDB" id="A0A3M7RAW3"/>
<dbReference type="EMBL" id="REGN01003826">
    <property type="protein sequence ID" value="RNA20534.1"/>
    <property type="molecule type" value="Genomic_DNA"/>
</dbReference>
<accession>A0A3M7RAW3</accession>
<sequence length="103" mass="12338">MGLRNFNLNPILTEEEFFSEQQLRTHFIVNDVDNDSFCLLVFANVKKISFYSYTLNGCEVRFNSIFTVQKKIIFNELNEFLKMLNKFSQYNKINLQNLYNFIN</sequence>
<protein>
    <submittedName>
        <fullName evidence="1">Uncharacterized protein</fullName>
    </submittedName>
</protein>
<comment type="caution">
    <text evidence="1">The sequence shown here is derived from an EMBL/GenBank/DDBJ whole genome shotgun (WGS) entry which is preliminary data.</text>
</comment>
<keyword evidence="2" id="KW-1185">Reference proteome</keyword>
<gene>
    <name evidence="1" type="ORF">BpHYR1_006154</name>
</gene>